<feature type="region of interest" description="Disordered" evidence="1">
    <location>
        <begin position="538"/>
        <end position="610"/>
    </location>
</feature>
<sequence>MRWLLFLIICFANISVSLTFLESLKDWLFGEETQTDVDSALSKNVKFEIVSTDEKFLQLANTLTEMSPLDSCYHIVVFNLKKKCRELTEEDMGKLAVQLLNCQSESEGRPVFKCSQDMTIGECTKDMDGTTWNSYQLVQNRARAMCYATQQEQFRRLTESTVNELVNTADGQLKTMRQLKTGQEMLHSLTSETVRKLFESQQELLGTHQQLQIAQEDVLSHVTNNVEALVKEKELIASGNEQLAEMTKNIIKKLEITAQTLTSQDKEQKDNHKKIITDLNNIHQKAQEALNKMDNSTTYLLKNHAEMMKQYDLMYENLIKINTTVAHLLSTVSVMQETLDKRIAWFGQLLGGTEDKLALLLNGGLHIGYFILVVVMAAFLQVPSPSRFLILTLVMANAVMDISYKQGQGFKYITAFIISVILGNFLYMVWRKKKSSRIFPASISATTPDIYDAAHPLTPEEILNLTATLERLNNTINNSTYNMSLNDRGGGGDGTPLRTNMAPSTSDTVYQQPPDSSTMPEDMEHVRRFLLNNFDERHSTSTHSRSHTPQPSTSLHGQPSTSYHHHRYSRSSTPSTVSSRCHGTTRGGTPCRISSPPGEDFCHRHRPNNL</sequence>
<reference evidence="4 5" key="1">
    <citation type="submission" date="2022-12" db="EMBL/GenBank/DDBJ databases">
        <title>Chromosome-level genome of Tegillarca granosa.</title>
        <authorList>
            <person name="Kim J."/>
        </authorList>
    </citation>
    <scope>NUCLEOTIDE SEQUENCE [LARGE SCALE GENOMIC DNA]</scope>
    <source>
        <strain evidence="4">Teg-2019</strain>
        <tissue evidence="4">Adductor muscle</tissue>
    </source>
</reference>
<evidence type="ECO:0000313" key="5">
    <source>
        <dbReference type="Proteomes" id="UP001217089"/>
    </source>
</evidence>
<evidence type="ECO:0000313" key="4">
    <source>
        <dbReference type="EMBL" id="KAJ8320531.1"/>
    </source>
</evidence>
<keyword evidence="2" id="KW-0472">Membrane</keyword>
<name>A0ABQ9FWL2_TEGGR</name>
<dbReference type="InterPro" id="IPR040346">
    <property type="entry name" value="GEX1/Brambleberry"/>
</dbReference>
<evidence type="ECO:0008006" key="6">
    <source>
        <dbReference type="Google" id="ProtNLM"/>
    </source>
</evidence>
<keyword evidence="3" id="KW-0732">Signal</keyword>
<organism evidence="4 5">
    <name type="scientific">Tegillarca granosa</name>
    <name type="common">Malaysian cockle</name>
    <name type="synonym">Anadara granosa</name>
    <dbReference type="NCBI Taxonomy" id="220873"/>
    <lineage>
        <taxon>Eukaryota</taxon>
        <taxon>Metazoa</taxon>
        <taxon>Spiralia</taxon>
        <taxon>Lophotrochozoa</taxon>
        <taxon>Mollusca</taxon>
        <taxon>Bivalvia</taxon>
        <taxon>Autobranchia</taxon>
        <taxon>Pteriomorphia</taxon>
        <taxon>Arcoida</taxon>
        <taxon>Arcoidea</taxon>
        <taxon>Arcidae</taxon>
        <taxon>Tegillarca</taxon>
    </lineage>
</organism>
<evidence type="ECO:0000256" key="3">
    <source>
        <dbReference type="SAM" id="SignalP"/>
    </source>
</evidence>
<protein>
    <recommendedName>
        <fullName evidence="6">Protein brambleberry</fullName>
    </recommendedName>
</protein>
<feature type="chain" id="PRO_5047481317" description="Protein brambleberry" evidence="3">
    <location>
        <begin position="20"/>
        <end position="610"/>
    </location>
</feature>
<evidence type="ECO:0000256" key="2">
    <source>
        <dbReference type="SAM" id="Phobius"/>
    </source>
</evidence>
<feature type="compositionally biased region" description="Polar residues" evidence="1">
    <location>
        <begin position="497"/>
        <end position="519"/>
    </location>
</feature>
<evidence type="ECO:0000256" key="1">
    <source>
        <dbReference type="SAM" id="MobiDB-lite"/>
    </source>
</evidence>
<keyword evidence="5" id="KW-1185">Reference proteome</keyword>
<dbReference type="PANTHER" id="PTHR33538">
    <property type="entry name" value="PROTEIN GAMETE EXPRESSED 1"/>
    <property type="match status" value="1"/>
</dbReference>
<accession>A0ABQ9FWL2</accession>
<dbReference type="PANTHER" id="PTHR33538:SF1">
    <property type="entry name" value="PROTEIN BRAMBLEBERRY"/>
    <property type="match status" value="1"/>
</dbReference>
<gene>
    <name evidence="4" type="ORF">KUTeg_002118</name>
</gene>
<feature type="transmembrane region" description="Helical" evidence="2">
    <location>
        <begin position="410"/>
        <end position="430"/>
    </location>
</feature>
<proteinExistence type="predicted"/>
<keyword evidence="2" id="KW-1133">Transmembrane helix</keyword>
<feature type="compositionally biased region" description="Low complexity" evidence="1">
    <location>
        <begin position="541"/>
        <end position="562"/>
    </location>
</feature>
<keyword evidence="2" id="KW-0812">Transmembrane</keyword>
<dbReference type="Proteomes" id="UP001217089">
    <property type="component" value="Unassembled WGS sequence"/>
</dbReference>
<feature type="signal peptide" evidence="3">
    <location>
        <begin position="1"/>
        <end position="19"/>
    </location>
</feature>
<dbReference type="EMBL" id="JARBDR010000141">
    <property type="protein sequence ID" value="KAJ8320531.1"/>
    <property type="molecule type" value="Genomic_DNA"/>
</dbReference>
<comment type="caution">
    <text evidence="4">The sequence shown here is derived from an EMBL/GenBank/DDBJ whole genome shotgun (WGS) entry which is preliminary data.</text>
</comment>
<feature type="transmembrane region" description="Helical" evidence="2">
    <location>
        <begin position="357"/>
        <end position="380"/>
    </location>
</feature>
<feature type="region of interest" description="Disordered" evidence="1">
    <location>
        <begin position="483"/>
        <end position="520"/>
    </location>
</feature>
<feature type="compositionally biased region" description="Low complexity" evidence="1">
    <location>
        <begin position="570"/>
        <end position="580"/>
    </location>
</feature>